<dbReference type="RefSeq" id="XP_033654826.1">
    <property type="nucleotide sequence ID" value="XM_033795472.1"/>
</dbReference>
<evidence type="ECO:0000313" key="1">
    <source>
        <dbReference type="EMBL" id="KAF2277287.1"/>
    </source>
</evidence>
<evidence type="ECO:0008006" key="3">
    <source>
        <dbReference type="Google" id="ProtNLM"/>
    </source>
</evidence>
<dbReference type="OrthoDB" id="3795213at2759"/>
<organism evidence="1 2">
    <name type="scientific">Westerdykella ornata</name>
    <dbReference type="NCBI Taxonomy" id="318751"/>
    <lineage>
        <taxon>Eukaryota</taxon>
        <taxon>Fungi</taxon>
        <taxon>Dikarya</taxon>
        <taxon>Ascomycota</taxon>
        <taxon>Pezizomycotina</taxon>
        <taxon>Dothideomycetes</taxon>
        <taxon>Pleosporomycetidae</taxon>
        <taxon>Pleosporales</taxon>
        <taxon>Sporormiaceae</taxon>
        <taxon>Westerdykella</taxon>
    </lineage>
</organism>
<accession>A0A6A6JLA7</accession>
<dbReference type="EMBL" id="ML986490">
    <property type="protein sequence ID" value="KAF2277287.1"/>
    <property type="molecule type" value="Genomic_DNA"/>
</dbReference>
<keyword evidence="2" id="KW-1185">Reference proteome</keyword>
<dbReference type="Proteomes" id="UP000800097">
    <property type="component" value="Unassembled WGS sequence"/>
</dbReference>
<name>A0A6A6JLA7_WESOR</name>
<gene>
    <name evidence="1" type="ORF">EI97DRAFT_374825</name>
</gene>
<dbReference type="AlphaFoldDB" id="A0A6A6JLA7"/>
<reference evidence="1" key="1">
    <citation type="journal article" date="2020" name="Stud. Mycol.">
        <title>101 Dothideomycetes genomes: a test case for predicting lifestyles and emergence of pathogens.</title>
        <authorList>
            <person name="Haridas S."/>
            <person name="Albert R."/>
            <person name="Binder M."/>
            <person name="Bloem J."/>
            <person name="Labutti K."/>
            <person name="Salamov A."/>
            <person name="Andreopoulos B."/>
            <person name="Baker S."/>
            <person name="Barry K."/>
            <person name="Bills G."/>
            <person name="Bluhm B."/>
            <person name="Cannon C."/>
            <person name="Castanera R."/>
            <person name="Culley D."/>
            <person name="Daum C."/>
            <person name="Ezra D."/>
            <person name="Gonzalez J."/>
            <person name="Henrissat B."/>
            <person name="Kuo A."/>
            <person name="Liang C."/>
            <person name="Lipzen A."/>
            <person name="Lutzoni F."/>
            <person name="Magnuson J."/>
            <person name="Mondo S."/>
            <person name="Nolan M."/>
            <person name="Ohm R."/>
            <person name="Pangilinan J."/>
            <person name="Park H.-J."/>
            <person name="Ramirez L."/>
            <person name="Alfaro M."/>
            <person name="Sun H."/>
            <person name="Tritt A."/>
            <person name="Yoshinaga Y."/>
            <person name="Zwiers L.-H."/>
            <person name="Turgeon B."/>
            <person name="Goodwin S."/>
            <person name="Spatafora J."/>
            <person name="Crous P."/>
            <person name="Grigoriev I."/>
        </authorList>
    </citation>
    <scope>NUCLEOTIDE SEQUENCE</scope>
    <source>
        <strain evidence="1">CBS 379.55</strain>
    </source>
</reference>
<sequence length="227" mass="25667">STHTLQPLDIIMFSPLAASYKAELTALIDRDQGLISITKRNFFTLFYTAWSSSFKNPTLVCKAFETTGISPLNPNAILKRFKPPLESVRPSSSSSSSSVLSASDWRKIERLLQQAVDNLQDSNTKKLSCTIHTISVKNTLLQHEINQLREALVNEQKRRQHGKALLLEAPPEYNGGAVFWSPQKVSDMWLHQEQKDRDNQLVQHQKSMVSDLMVSEDVTVTERLKMG</sequence>
<proteinExistence type="predicted"/>
<dbReference type="GeneID" id="54548647"/>
<feature type="non-terminal residue" evidence="1">
    <location>
        <position position="1"/>
    </location>
</feature>
<protein>
    <recommendedName>
        <fullName evidence="3">DDE-1 domain-containing protein</fullName>
    </recommendedName>
</protein>
<evidence type="ECO:0000313" key="2">
    <source>
        <dbReference type="Proteomes" id="UP000800097"/>
    </source>
</evidence>